<dbReference type="PANTHER" id="PTHR40044">
    <property type="entry name" value="INTEGRAL MEMBRANE PROTEIN-RELATED"/>
    <property type="match status" value="1"/>
</dbReference>
<evidence type="ECO:0000313" key="2">
    <source>
        <dbReference type="EMBL" id="HEW64340.1"/>
    </source>
</evidence>
<accession>A0A7C2VBF6</accession>
<dbReference type="RefSeq" id="WP_272985673.1">
    <property type="nucleotide sequence ID" value="NZ_DSFH01000058.1"/>
</dbReference>
<organism evidence="2">
    <name type="scientific">Fervidicoccus fontis</name>
    <dbReference type="NCBI Taxonomy" id="683846"/>
    <lineage>
        <taxon>Archaea</taxon>
        <taxon>Thermoproteota</taxon>
        <taxon>Thermoprotei</taxon>
        <taxon>Fervidicoccales</taxon>
        <taxon>Fervidicoccaceae</taxon>
        <taxon>Fervidicoccus</taxon>
    </lineage>
</organism>
<protein>
    <submittedName>
        <fullName evidence="2">QueT transporter family protein</fullName>
    </submittedName>
</protein>
<feature type="transmembrane region" description="Helical" evidence="1">
    <location>
        <begin position="6"/>
        <end position="28"/>
    </location>
</feature>
<gene>
    <name evidence="2" type="ORF">ENO39_04725</name>
</gene>
<dbReference type="PIRSF" id="PIRSF031501">
    <property type="entry name" value="QueT"/>
    <property type="match status" value="1"/>
</dbReference>
<dbReference type="Pfam" id="PF06177">
    <property type="entry name" value="QueT"/>
    <property type="match status" value="1"/>
</dbReference>
<feature type="transmembrane region" description="Helical" evidence="1">
    <location>
        <begin position="132"/>
        <end position="153"/>
    </location>
</feature>
<keyword evidence="1" id="KW-1133">Transmembrane helix</keyword>
<dbReference type="Proteomes" id="UP000886076">
    <property type="component" value="Unassembled WGS sequence"/>
</dbReference>
<keyword evidence="1" id="KW-0472">Membrane</keyword>
<name>A0A7C2VBF6_9CREN</name>
<keyword evidence="1" id="KW-0812">Transmembrane</keyword>
<reference evidence="2" key="1">
    <citation type="journal article" date="2020" name="mSystems">
        <title>Genome- and Community-Level Interaction Insights into Carbon Utilization and Element Cycling Functions of Hydrothermarchaeota in Hydrothermal Sediment.</title>
        <authorList>
            <person name="Zhou Z."/>
            <person name="Liu Y."/>
            <person name="Xu W."/>
            <person name="Pan J."/>
            <person name="Luo Z.H."/>
            <person name="Li M."/>
        </authorList>
    </citation>
    <scope>NUCLEOTIDE SEQUENCE [LARGE SCALE GENOMIC DNA]</scope>
    <source>
        <strain evidence="2">SpSt-1261</strain>
    </source>
</reference>
<feature type="transmembrane region" description="Helical" evidence="1">
    <location>
        <begin position="102"/>
        <end position="126"/>
    </location>
</feature>
<sequence>MKLKDILYIAVIAAGYAGLTVLIAPIAYGPIQVRISDIFLVLPFNKKFGTKAIWGLTIGTFIANLNSPYNPYDLILGTTASFISALAIYLCGKYIKNRKVGLIAGIAASIVIVDFFIAFLLLNFIFKVPLGISMLGVTIGQIISVGIGGYLLAIGLEKKFPEEGEQQIAESLQSNS</sequence>
<dbReference type="AlphaFoldDB" id="A0A7C2VBF6"/>
<proteinExistence type="predicted"/>
<dbReference type="InterPro" id="IPR010387">
    <property type="entry name" value="QueT"/>
</dbReference>
<dbReference type="EMBL" id="DSFH01000058">
    <property type="protein sequence ID" value="HEW64340.1"/>
    <property type="molecule type" value="Genomic_DNA"/>
</dbReference>
<feature type="transmembrane region" description="Helical" evidence="1">
    <location>
        <begin position="72"/>
        <end position="90"/>
    </location>
</feature>
<evidence type="ECO:0000256" key="1">
    <source>
        <dbReference type="SAM" id="Phobius"/>
    </source>
</evidence>
<dbReference type="PANTHER" id="PTHR40044:SF1">
    <property type="entry name" value="INTEGRAL MEMBRANE PROTEIN"/>
    <property type="match status" value="1"/>
</dbReference>
<comment type="caution">
    <text evidence="2">The sequence shown here is derived from an EMBL/GenBank/DDBJ whole genome shotgun (WGS) entry which is preliminary data.</text>
</comment>